<dbReference type="InterPro" id="IPR047650">
    <property type="entry name" value="Transpos_IS110"/>
</dbReference>
<dbReference type="AlphaFoldDB" id="A0A6H0TKZ2"/>
<dbReference type="RefSeq" id="WP_002033279.1">
    <property type="nucleotide sequence ID" value="NZ_CP035727.2"/>
</dbReference>
<dbReference type="GO" id="GO:0004803">
    <property type="term" value="F:transposase activity"/>
    <property type="evidence" value="ECO:0007669"/>
    <property type="project" value="InterPro"/>
</dbReference>
<evidence type="ECO:0000259" key="2">
    <source>
        <dbReference type="Pfam" id="PF02371"/>
    </source>
</evidence>
<dbReference type="NCBIfam" id="NF033542">
    <property type="entry name" value="transpos_IS110"/>
    <property type="match status" value="1"/>
</dbReference>
<dbReference type="Pfam" id="PF02371">
    <property type="entry name" value="Transposase_20"/>
    <property type="match status" value="1"/>
</dbReference>
<name>A0A6H0TKZ2_BACTU</name>
<dbReference type="GO" id="GO:0006313">
    <property type="term" value="P:DNA transposition"/>
    <property type="evidence" value="ECO:0007669"/>
    <property type="project" value="InterPro"/>
</dbReference>
<dbReference type="Pfam" id="PF01548">
    <property type="entry name" value="DEDD_Tnp_IS110"/>
    <property type="match status" value="1"/>
</dbReference>
<dbReference type="GO" id="GO:0003677">
    <property type="term" value="F:DNA binding"/>
    <property type="evidence" value="ECO:0007669"/>
    <property type="project" value="InterPro"/>
</dbReference>
<evidence type="ECO:0000313" key="4">
    <source>
        <dbReference type="Proteomes" id="UP000501374"/>
    </source>
</evidence>
<protein>
    <submittedName>
        <fullName evidence="3">IS110 family transposase</fullName>
    </submittedName>
</protein>
<sequence length="498" mass="56752">MSENTVVPFSFIEESKEKEKETKRMMYQLFVGIDIGASFHVASCIPFQVFLDPKGREWKRAKTMKFNADSLGMTQFLQALGQMEKQLGIHRSDFLILLEPTGGHYSYLLQQVLLNENFDVYLVENSAVKDFREKHLGITEKSDPVDARVMSYMGWHKTLHPHMKGVSLLKPVSVTQSIFRSLTRDRWLLNTQLTRRKNQVQQLLTVTHPDLKVAFKKLGTTSVMKFVLKFPTGKDLKLASQDELRQAMIESGAKRIATKASEALAKVTEKSITIDVPHLVGRQNWVIGEALRIEESIKGIDNHIQELLHGNTSKDIKPHPYTELLYSFPFMSDNWACTLIGAIGDVERFNTYKEFKKYLGVSAENKQSGTSVKGTRMTFSGVRDARRVLFQMAMIIIAMKKQPSVFSSYYHRLVERKMNGKTAIGHMCGKIAKILYMMLKTGQKYDPVKHAQATGIPWDSVYDKRTKNINSEKFYQEALKLAGDSTSDDVELIETEVD</sequence>
<feature type="domain" description="Transposase IS116/IS110/IS902 C-terminal" evidence="2">
    <location>
        <begin position="323"/>
        <end position="410"/>
    </location>
</feature>
<proteinExistence type="predicted"/>
<dbReference type="PANTHER" id="PTHR33055">
    <property type="entry name" value="TRANSPOSASE FOR INSERTION SEQUENCE ELEMENT IS1111A"/>
    <property type="match status" value="1"/>
</dbReference>
<reference evidence="4" key="1">
    <citation type="submission" date="2019-02" db="EMBL/GenBank/DDBJ databases">
        <title>Structural and Functional analysis of Lanthipeptide from Bacillus thuringiensis serovar andalousiensis B23193.</title>
        <authorList>
            <person name="Andreeva J.V."/>
            <person name="Grigoreva A."/>
        </authorList>
    </citation>
    <scope>NUCLEOTIDE SEQUENCE [LARGE SCALE GENOMIC DNA]</scope>
    <source>
        <strain evidence="4">B23193</strain>
    </source>
</reference>
<gene>
    <name evidence="3" type="ORF">EVG22_27045</name>
</gene>
<dbReference type="PANTHER" id="PTHR33055:SF13">
    <property type="entry name" value="TRANSPOSASE"/>
    <property type="match status" value="1"/>
</dbReference>
<dbReference type="InterPro" id="IPR002525">
    <property type="entry name" value="Transp_IS110-like_N"/>
</dbReference>
<dbReference type="InterPro" id="IPR003346">
    <property type="entry name" value="Transposase_20"/>
</dbReference>
<organism evidence="3 4">
    <name type="scientific">Bacillus thuringiensis serovar andalousiensis</name>
    <dbReference type="NCBI Taxonomy" id="257985"/>
    <lineage>
        <taxon>Bacteria</taxon>
        <taxon>Bacillati</taxon>
        <taxon>Bacillota</taxon>
        <taxon>Bacilli</taxon>
        <taxon>Bacillales</taxon>
        <taxon>Bacillaceae</taxon>
        <taxon>Bacillus</taxon>
        <taxon>Bacillus cereus group</taxon>
    </lineage>
</organism>
<feature type="domain" description="Transposase IS110-like N-terminal" evidence="1">
    <location>
        <begin position="31"/>
        <end position="209"/>
    </location>
</feature>
<evidence type="ECO:0000313" key="3">
    <source>
        <dbReference type="EMBL" id="QIW21841.1"/>
    </source>
</evidence>
<dbReference type="EMBL" id="CP035727">
    <property type="protein sequence ID" value="QIW21841.1"/>
    <property type="molecule type" value="Genomic_DNA"/>
</dbReference>
<dbReference type="Proteomes" id="UP000501374">
    <property type="component" value="Chromosome"/>
</dbReference>
<evidence type="ECO:0000259" key="1">
    <source>
        <dbReference type="Pfam" id="PF01548"/>
    </source>
</evidence>
<accession>A0A6H0TKZ2</accession>